<organism evidence="2 3">
    <name type="scientific">Clostridium saudiense</name>
    <dbReference type="NCBI Taxonomy" id="1414720"/>
    <lineage>
        <taxon>Bacteria</taxon>
        <taxon>Bacillati</taxon>
        <taxon>Bacillota</taxon>
        <taxon>Clostridia</taxon>
        <taxon>Eubacteriales</taxon>
        <taxon>Clostridiaceae</taxon>
        <taxon>Clostridium</taxon>
    </lineage>
</organism>
<evidence type="ECO:0000313" key="2">
    <source>
        <dbReference type="EMBL" id="MBM6819626.1"/>
    </source>
</evidence>
<dbReference type="RefSeq" id="WP_204572334.1">
    <property type="nucleotide sequence ID" value="NZ_JACJLL010000054.1"/>
</dbReference>
<evidence type="ECO:0000259" key="1">
    <source>
        <dbReference type="Pfam" id="PF20508"/>
    </source>
</evidence>
<feature type="domain" description="DUF6734" evidence="1">
    <location>
        <begin position="14"/>
        <end position="272"/>
    </location>
</feature>
<gene>
    <name evidence="2" type="ORF">H6A19_09815</name>
</gene>
<dbReference type="EMBL" id="JACJLL010000054">
    <property type="protein sequence ID" value="MBM6819626.1"/>
    <property type="molecule type" value="Genomic_DNA"/>
</dbReference>
<dbReference type="Pfam" id="PF20508">
    <property type="entry name" value="DUF6734"/>
    <property type="match status" value="1"/>
</dbReference>
<dbReference type="Proteomes" id="UP000767334">
    <property type="component" value="Unassembled WGS sequence"/>
</dbReference>
<sequence length="290" mass="34531">MIEAFHSNWTKPFFNANPHKEYYIEDFEILTTILSALKWREKNGSIKMITDKVGANYYKSIGLEDIWDLGIDVSLEDINDKIDSNIFWAAGKLYALKSQKSPCVMMDTDFIVWENLGDILNNTEVSVIHKEKIVKEVYPDKEYFKFKDGYYLDKEFDWTVLPSNTAFIYISNDEFKDYYTATAIEFMSKLTNSDDKIINMVFAEQRLISMCAKRKNIEIKEIMSLENLFSNKQKLFTHTWGYKKEMKDDFDKRKDFCIRCINRIIRDYPEYEDIIGNIKHLKRYYNEIKN</sequence>
<keyword evidence="3" id="KW-1185">Reference proteome</keyword>
<name>A0ABS2FI26_9CLOT</name>
<accession>A0ABS2FI26</accession>
<comment type="caution">
    <text evidence="2">The sequence shown here is derived from an EMBL/GenBank/DDBJ whole genome shotgun (WGS) entry which is preliminary data.</text>
</comment>
<proteinExistence type="predicted"/>
<evidence type="ECO:0000313" key="3">
    <source>
        <dbReference type="Proteomes" id="UP000767334"/>
    </source>
</evidence>
<protein>
    <recommendedName>
        <fullName evidence="1">DUF6734 domain-containing protein</fullName>
    </recommendedName>
</protein>
<dbReference type="InterPro" id="IPR046621">
    <property type="entry name" value="DUF6734"/>
</dbReference>
<reference evidence="2 3" key="1">
    <citation type="journal article" date="2021" name="Sci. Rep.">
        <title>The distribution of antibiotic resistance genes in chicken gut microbiota commensals.</title>
        <authorList>
            <person name="Juricova H."/>
            <person name="Matiasovicova J."/>
            <person name="Kubasova T."/>
            <person name="Cejkova D."/>
            <person name="Rychlik I."/>
        </authorList>
    </citation>
    <scope>NUCLEOTIDE SEQUENCE [LARGE SCALE GENOMIC DNA]</scope>
    <source>
        <strain evidence="2 3">An435</strain>
    </source>
</reference>